<evidence type="ECO:0000313" key="2">
    <source>
        <dbReference type="Proteomes" id="UP000183832"/>
    </source>
</evidence>
<dbReference type="EMBL" id="CVRI01000037">
    <property type="protein sequence ID" value="CRK93686.1"/>
    <property type="molecule type" value="Genomic_DNA"/>
</dbReference>
<keyword evidence="2" id="KW-1185">Reference proteome</keyword>
<name>A0A1J1I492_9DIPT</name>
<proteinExistence type="predicted"/>
<reference evidence="1 2" key="1">
    <citation type="submission" date="2015-04" db="EMBL/GenBank/DDBJ databases">
        <authorList>
            <person name="Syromyatnikov M.Y."/>
            <person name="Popov V.N."/>
        </authorList>
    </citation>
    <scope>NUCLEOTIDE SEQUENCE [LARGE SCALE GENOMIC DNA]</scope>
</reference>
<organism evidence="1 2">
    <name type="scientific">Clunio marinus</name>
    <dbReference type="NCBI Taxonomy" id="568069"/>
    <lineage>
        <taxon>Eukaryota</taxon>
        <taxon>Metazoa</taxon>
        <taxon>Ecdysozoa</taxon>
        <taxon>Arthropoda</taxon>
        <taxon>Hexapoda</taxon>
        <taxon>Insecta</taxon>
        <taxon>Pterygota</taxon>
        <taxon>Neoptera</taxon>
        <taxon>Endopterygota</taxon>
        <taxon>Diptera</taxon>
        <taxon>Nematocera</taxon>
        <taxon>Chironomoidea</taxon>
        <taxon>Chironomidae</taxon>
        <taxon>Clunio</taxon>
    </lineage>
</organism>
<dbReference type="AlphaFoldDB" id="A0A1J1I492"/>
<sequence length="64" mass="7402">MLELRIHLDGRYVDSQVQQTAEIILLPLKQYSVSVRLALLSLASVMYDEIERSEKFSKAAQHRI</sequence>
<evidence type="ECO:0000313" key="1">
    <source>
        <dbReference type="EMBL" id="CRK93686.1"/>
    </source>
</evidence>
<dbReference type="Proteomes" id="UP000183832">
    <property type="component" value="Unassembled WGS sequence"/>
</dbReference>
<protein>
    <submittedName>
        <fullName evidence="1">CLUMA_CG007215, isoform A</fullName>
    </submittedName>
</protein>
<gene>
    <name evidence="1" type="ORF">CLUMA_CG007215</name>
</gene>
<accession>A0A1J1I492</accession>